<evidence type="ECO:0000256" key="1">
    <source>
        <dbReference type="SAM" id="Phobius"/>
    </source>
</evidence>
<keyword evidence="1" id="KW-1133">Transmembrane helix</keyword>
<dbReference type="EMBL" id="UGYK01000002">
    <property type="protein sequence ID" value="SUI41327.1"/>
    <property type="molecule type" value="Genomic_DNA"/>
</dbReference>
<keyword evidence="1" id="KW-0812">Transmembrane</keyword>
<dbReference type="SUPFAM" id="SSF160355">
    <property type="entry name" value="Bacterial polysaccharide co-polymerase-like"/>
    <property type="match status" value="1"/>
</dbReference>
<evidence type="ECO:0000313" key="2">
    <source>
        <dbReference type="EMBL" id="SUI41327.1"/>
    </source>
</evidence>
<organism evidence="2 3">
    <name type="scientific">Serratia marcescens</name>
    <dbReference type="NCBI Taxonomy" id="615"/>
    <lineage>
        <taxon>Bacteria</taxon>
        <taxon>Pseudomonadati</taxon>
        <taxon>Pseudomonadota</taxon>
        <taxon>Gammaproteobacteria</taxon>
        <taxon>Enterobacterales</taxon>
        <taxon>Yersiniaceae</taxon>
        <taxon>Serratia</taxon>
    </lineage>
</organism>
<name>A0A379Y817_SERMA</name>
<sequence>MLATLNVGPTLDEKFQTYRYLRTPEEPVKRDSPRRVFWLILWGAMGALVGAGVALARRPRS</sequence>
<proteinExistence type="predicted"/>
<reference evidence="2 3" key="1">
    <citation type="submission" date="2018-06" db="EMBL/GenBank/DDBJ databases">
        <authorList>
            <consortium name="Pathogen Informatics"/>
            <person name="Doyle S."/>
        </authorList>
    </citation>
    <scope>NUCLEOTIDE SEQUENCE [LARGE SCALE GENOMIC DNA]</scope>
    <source>
        <strain evidence="2 3">NCTC10211</strain>
    </source>
</reference>
<keyword evidence="1" id="KW-0472">Membrane</keyword>
<protein>
    <submittedName>
        <fullName evidence="2">Lipopolysaccharide biosynthesis protein wzzE</fullName>
    </submittedName>
</protein>
<gene>
    <name evidence="2" type="primary">wzzE_1</name>
    <name evidence="2" type="ORF">NCTC10211_00925</name>
</gene>
<accession>A0A379Y817</accession>
<dbReference type="Gene3D" id="3.30.1890.10">
    <property type="entry name" value="FepE-like"/>
    <property type="match status" value="1"/>
</dbReference>
<dbReference type="AlphaFoldDB" id="A0A379Y817"/>
<dbReference type="Proteomes" id="UP000254765">
    <property type="component" value="Unassembled WGS sequence"/>
</dbReference>
<evidence type="ECO:0000313" key="3">
    <source>
        <dbReference type="Proteomes" id="UP000254765"/>
    </source>
</evidence>
<feature type="transmembrane region" description="Helical" evidence="1">
    <location>
        <begin position="36"/>
        <end position="56"/>
    </location>
</feature>